<dbReference type="SUPFAM" id="SSF53187">
    <property type="entry name" value="Zn-dependent exopeptidases"/>
    <property type="match status" value="1"/>
</dbReference>
<comment type="caution">
    <text evidence="1">The sequence shown here is derived from an EMBL/GenBank/DDBJ whole genome shotgun (WGS) entry which is preliminary data.</text>
</comment>
<evidence type="ECO:0000313" key="2">
    <source>
        <dbReference type="Proteomes" id="UP000482155"/>
    </source>
</evidence>
<dbReference type="Gene3D" id="3.40.630.40">
    <property type="entry name" value="Zn-dependent exopeptidases"/>
    <property type="match status" value="1"/>
</dbReference>
<name>A0A6B3SHN1_9BURK</name>
<dbReference type="Proteomes" id="UP000482155">
    <property type="component" value="Unassembled WGS sequence"/>
</dbReference>
<protein>
    <submittedName>
        <fullName evidence="1">N-formylglutamate amidohydrolase</fullName>
    </submittedName>
</protein>
<organism evidence="1 2">
    <name type="scientific">Noviherbaspirillum galbum</name>
    <dbReference type="NCBI Taxonomy" id="2709383"/>
    <lineage>
        <taxon>Bacteria</taxon>
        <taxon>Pseudomonadati</taxon>
        <taxon>Pseudomonadota</taxon>
        <taxon>Betaproteobacteria</taxon>
        <taxon>Burkholderiales</taxon>
        <taxon>Oxalobacteraceae</taxon>
        <taxon>Noviherbaspirillum</taxon>
    </lineage>
</organism>
<reference evidence="1 2" key="1">
    <citation type="submission" date="2020-02" db="EMBL/GenBank/DDBJ databases">
        <authorList>
            <person name="Kim M.K."/>
        </authorList>
    </citation>
    <scope>NUCLEOTIDE SEQUENCE [LARGE SCALE GENOMIC DNA]</scope>
    <source>
        <strain evidence="1 2">17J57-3</strain>
    </source>
</reference>
<dbReference type="AlphaFoldDB" id="A0A6B3SHN1"/>
<accession>A0A6B3SHN1</accession>
<sequence>MTGAVSLFFTCEHGGNRIPEAYRASFAGNGKLLRTHRGYDIGALRYARELAAHFGAPLMATTVSRLLVDLNRSPGHPGQFSEFSRTLPHPLRMEILERHYQPFRSAAELHVGREVAAGRRVVHVSCHSFTPVFDGELRNADVGFLYDPGRDGESALCSHWRAALRAQAPGLRARMNYPYRGTADGFTVHLRRRFAPADYVGIELEVNQAQVRPGAEGWLALRQLLCNSLESALAAWDGPSV</sequence>
<dbReference type="EMBL" id="JAAIVB010000012">
    <property type="protein sequence ID" value="NEX60354.1"/>
    <property type="molecule type" value="Genomic_DNA"/>
</dbReference>
<dbReference type="InterPro" id="IPR007709">
    <property type="entry name" value="N-FG_amidohydro"/>
</dbReference>
<dbReference type="RefSeq" id="WP_163960844.1">
    <property type="nucleotide sequence ID" value="NZ_JAAIVB010000012.1"/>
</dbReference>
<dbReference type="GO" id="GO:0016787">
    <property type="term" value="F:hydrolase activity"/>
    <property type="evidence" value="ECO:0007669"/>
    <property type="project" value="UniProtKB-KW"/>
</dbReference>
<keyword evidence="1" id="KW-0378">Hydrolase</keyword>
<gene>
    <name evidence="1" type="ORF">G3574_04625</name>
</gene>
<proteinExistence type="predicted"/>
<evidence type="ECO:0000313" key="1">
    <source>
        <dbReference type="EMBL" id="NEX60354.1"/>
    </source>
</evidence>
<dbReference type="Pfam" id="PF05013">
    <property type="entry name" value="FGase"/>
    <property type="match status" value="1"/>
</dbReference>
<keyword evidence="2" id="KW-1185">Reference proteome</keyword>